<reference evidence="1" key="1">
    <citation type="submission" date="2018-03" db="EMBL/GenBank/DDBJ databases">
        <authorList>
            <person name="Guldener U."/>
        </authorList>
    </citation>
    <scope>NUCLEOTIDE SEQUENCE</scope>
</reference>
<sequence length="377" mass="42522">MAQQRAPLFTSANGLHRLAISETDPRAPNDGQIHYMPLPENTWSFTDLASAINIGLEIMETPPGKAALMRLGSRLVQEWGVQNEPCYRGGSRQMAGYVDHFLSATRRDFPNVGIRDLGSPDVLASSKRFYQGNGDLNNYAPKRCVAIEYNHRRVKDMISASKAVDELGRSRETPEGRAMRKKMLLRHKHFQFMFATATAHELCHAFYGYISQSGKHGQLDTPPAVTHLDYGVHQQDENDDPSDSKGESGRWVENILFGGSLEFYRDTSDDNAQPGVLHLLDSKEVAWKVHPRTILKFVEGSRQYVFPLEISGPGISRQQRAQRGLRSLGSTAMSPYHPEVLFMRARFESRLPMYSVTREELNVVPDKPRIIRAIRVA</sequence>
<comment type="caution">
    <text evidence="1">The sequence shown here is derived from an EMBL/GenBank/DDBJ whole genome shotgun (WGS) entry which is preliminary data.</text>
</comment>
<gene>
    <name evidence="1" type="ORF">FTOL_07831</name>
</gene>
<accession>A0AAE8MBN9</accession>
<dbReference type="Proteomes" id="UP001187734">
    <property type="component" value="Unassembled WGS sequence"/>
</dbReference>
<proteinExistence type="predicted"/>
<protein>
    <submittedName>
        <fullName evidence="1">Uncharacterized protein</fullName>
    </submittedName>
</protein>
<name>A0AAE8MBN9_9HYPO</name>
<dbReference type="AlphaFoldDB" id="A0AAE8MBN9"/>
<evidence type="ECO:0000313" key="1">
    <source>
        <dbReference type="EMBL" id="SPJ79440.1"/>
    </source>
</evidence>
<keyword evidence="2" id="KW-1185">Reference proteome</keyword>
<organism evidence="1 2">
    <name type="scientific">Fusarium torulosum</name>
    <dbReference type="NCBI Taxonomy" id="33205"/>
    <lineage>
        <taxon>Eukaryota</taxon>
        <taxon>Fungi</taxon>
        <taxon>Dikarya</taxon>
        <taxon>Ascomycota</taxon>
        <taxon>Pezizomycotina</taxon>
        <taxon>Sordariomycetes</taxon>
        <taxon>Hypocreomycetidae</taxon>
        <taxon>Hypocreales</taxon>
        <taxon>Nectriaceae</taxon>
        <taxon>Fusarium</taxon>
    </lineage>
</organism>
<evidence type="ECO:0000313" key="2">
    <source>
        <dbReference type="Proteomes" id="UP001187734"/>
    </source>
</evidence>
<dbReference type="EMBL" id="ONZP01000269">
    <property type="protein sequence ID" value="SPJ79440.1"/>
    <property type="molecule type" value="Genomic_DNA"/>
</dbReference>